<sequence>MESQSNWTGVRERVQAVVGVFEPVLTAEEIAEVEAQYGVTLPAEYRSFLAEVGAGGPGPEFRLMSLRQVDGNWGWVYTGGLQLIPLNPSGPFIETEDWADHQLAALRATGHEPTVRDEHEDYLNDYYTAFGADAERRWAEDRDRGSIVISDSGCGMTSYLIVVGPCRGELRDRDVGSNSDYVPIVDGQGRRHNFRSWYLEWLERRERETLGPTGSAVS</sequence>
<dbReference type="InterPro" id="IPR037883">
    <property type="entry name" value="Knr4/Smi1-like_sf"/>
</dbReference>
<dbReference type="Pfam" id="PF09346">
    <property type="entry name" value="SMI1_KNR4"/>
    <property type="match status" value="1"/>
</dbReference>
<comment type="caution">
    <text evidence="2">The sequence shown here is derived from an EMBL/GenBank/DDBJ whole genome shotgun (WGS) entry which is preliminary data.</text>
</comment>
<keyword evidence="3" id="KW-1185">Reference proteome</keyword>
<proteinExistence type="predicted"/>
<evidence type="ECO:0000259" key="1">
    <source>
        <dbReference type="SMART" id="SM00860"/>
    </source>
</evidence>
<dbReference type="InterPro" id="IPR018958">
    <property type="entry name" value="Knr4/Smi1-like_dom"/>
</dbReference>
<protein>
    <recommendedName>
        <fullName evidence="1">Knr4/Smi1-like domain-containing protein</fullName>
    </recommendedName>
</protein>
<dbReference type="Proteomes" id="UP000466345">
    <property type="component" value="Unassembled WGS sequence"/>
</dbReference>
<dbReference type="SMART" id="SM00860">
    <property type="entry name" value="SMI1_KNR4"/>
    <property type="match status" value="1"/>
</dbReference>
<dbReference type="AlphaFoldDB" id="A0A7K0CLV6"/>
<name>A0A7K0CLV6_9ACTN</name>
<dbReference type="RefSeq" id="WP_194293007.1">
    <property type="nucleotide sequence ID" value="NZ_WEGJ01000021.1"/>
</dbReference>
<accession>A0A7K0CLV6</accession>
<dbReference type="SUPFAM" id="SSF160631">
    <property type="entry name" value="SMI1/KNR4-like"/>
    <property type="match status" value="1"/>
</dbReference>
<evidence type="ECO:0000313" key="3">
    <source>
        <dbReference type="Proteomes" id="UP000466345"/>
    </source>
</evidence>
<dbReference type="EMBL" id="WEGJ01000021">
    <property type="protein sequence ID" value="MQY14465.1"/>
    <property type="molecule type" value="Genomic_DNA"/>
</dbReference>
<feature type="domain" description="Knr4/Smi1-like" evidence="1">
    <location>
        <begin position="23"/>
        <end position="204"/>
    </location>
</feature>
<evidence type="ECO:0000313" key="2">
    <source>
        <dbReference type="EMBL" id="MQY14465.1"/>
    </source>
</evidence>
<reference evidence="2 3" key="1">
    <citation type="submission" date="2019-10" db="EMBL/GenBank/DDBJ databases">
        <title>Streptomyces smaragdinus sp. nov. and Streptomyces fabii sp. nov., isolated from the gut of fungus growing-termite Macrotermes natalensis.</title>
        <authorList>
            <person name="Schwitalla J."/>
            <person name="Benndorf R."/>
            <person name="Martin K."/>
            <person name="De Beer W."/>
            <person name="Kaster A.-K."/>
            <person name="Vollmers J."/>
            <person name="Poulsen M."/>
            <person name="Beemelmanns C."/>
        </authorList>
    </citation>
    <scope>NUCLEOTIDE SEQUENCE [LARGE SCALE GENOMIC DNA]</scope>
    <source>
        <strain evidence="2 3">RB5</strain>
    </source>
</reference>
<dbReference type="Gene3D" id="3.40.1580.10">
    <property type="entry name" value="SMI1/KNR4-like"/>
    <property type="match status" value="1"/>
</dbReference>
<organism evidence="2 3">
    <name type="scientific">Streptomyces smaragdinus</name>
    <dbReference type="NCBI Taxonomy" id="2585196"/>
    <lineage>
        <taxon>Bacteria</taxon>
        <taxon>Bacillati</taxon>
        <taxon>Actinomycetota</taxon>
        <taxon>Actinomycetes</taxon>
        <taxon>Kitasatosporales</taxon>
        <taxon>Streptomycetaceae</taxon>
        <taxon>Streptomyces</taxon>
    </lineage>
</organism>
<gene>
    <name evidence="2" type="ORF">SRB5_46320</name>
</gene>